<evidence type="ECO:0008006" key="4">
    <source>
        <dbReference type="Google" id="ProtNLM"/>
    </source>
</evidence>
<reference evidence="3" key="1">
    <citation type="submission" date="2016-10" db="EMBL/GenBank/DDBJ databases">
        <authorList>
            <person name="Varghese N."/>
            <person name="Submissions S."/>
        </authorList>
    </citation>
    <scope>NUCLEOTIDE SEQUENCE [LARGE SCALE GENOMIC DNA]</scope>
    <source>
        <strain evidence="3">DSM 1551</strain>
    </source>
</reference>
<accession>A0A1I0E127</accession>
<dbReference type="RefSeq" id="WP_092353253.1">
    <property type="nucleotide sequence ID" value="NZ_FOIN01000009.1"/>
</dbReference>
<dbReference type="Proteomes" id="UP000198558">
    <property type="component" value="Unassembled WGS sequence"/>
</dbReference>
<name>A0A1I0E127_9FIRM</name>
<feature type="transmembrane region" description="Helical" evidence="1">
    <location>
        <begin position="266"/>
        <end position="288"/>
    </location>
</feature>
<gene>
    <name evidence="2" type="ORF">SAMN04489758_1095</name>
</gene>
<dbReference type="Pfam" id="PF07242">
    <property type="entry name" value="DUF1430"/>
    <property type="match status" value="1"/>
</dbReference>
<feature type="transmembrane region" description="Helical" evidence="1">
    <location>
        <begin position="225"/>
        <end position="245"/>
    </location>
</feature>
<keyword evidence="1" id="KW-0472">Membrane</keyword>
<feature type="transmembrane region" description="Helical" evidence="1">
    <location>
        <begin position="580"/>
        <end position="599"/>
    </location>
</feature>
<sequence length="684" mass="80891">MKKLLMVVVMLISFSLVYYTFNEKNIDEASKLNELNLSVKADLKLNNFNVYVSFENSKFTDIYQQIGLYAKENDLVVIALDNTLDDAGLYTNQNYYIYSNHSDLLNGICIDVDGKKIDFSDLTGKQYYSTHNSKENVGKIKILNNSFFDKIKRKINIYQYNALDNTGFEQLKYLYLTIYSKDDGFINDLQEYLQKTDNSVSVSNETRVHDEDIENNYIFDNLKNALIILIIIFVTVMSTIIIRKNRQYMIRRMMGTSSIKIAGYEFFRIIFISQIIFIITNLLSYFVLCQDINKATIELLKMILPFNIYFAGILLIIFLFNWIFIYLSCNLKYLNNKNYFQRLFNMQMIIKIVMIIFLMTPFITSLKESLPYLMNYLKVKGLKEEITDLYFLNEVPEKSKEIFAYYKDDCYYADFTDYFANIKVAELTNDYESIYPYPYIHANEYYLRNHNIKTLDGKKFDYNKYPHGTLLVPEMYKDQDLSRYPSSVEIVYIKNPGEFLNYHIEDIYYLTNPIILLETEYSIFETRITNLGIKTDNVSELKKELEELNGIKVNIINAKYYYDYFMDQSKSALIEFGVNLGIYLIVYLTLVFQSIFTYLEEKGKEISINYIFGFSRIKRHTNLFMLNLLAYAIILFGSFKLNLSFNNRILFVSCFMLMEIIIEIICIIYFENKKMVNWLKGEKL</sequence>
<proteinExistence type="predicted"/>
<feature type="transmembrane region" description="Helical" evidence="1">
    <location>
        <begin position="649"/>
        <end position="670"/>
    </location>
</feature>
<evidence type="ECO:0000256" key="1">
    <source>
        <dbReference type="SAM" id="Phobius"/>
    </source>
</evidence>
<evidence type="ECO:0000313" key="2">
    <source>
        <dbReference type="EMBL" id="SET38767.1"/>
    </source>
</evidence>
<dbReference type="OrthoDB" id="1657704at2"/>
<dbReference type="EMBL" id="FOIN01000009">
    <property type="protein sequence ID" value="SET38767.1"/>
    <property type="molecule type" value="Genomic_DNA"/>
</dbReference>
<protein>
    <recommendedName>
        <fullName evidence="4">Bacteriocin-associated integral membrane (Putative immunity) protein</fullName>
    </recommendedName>
</protein>
<dbReference type="GeneID" id="78288093"/>
<keyword evidence="3" id="KW-1185">Reference proteome</keyword>
<feature type="transmembrane region" description="Helical" evidence="1">
    <location>
        <begin position="348"/>
        <end position="366"/>
    </location>
</feature>
<keyword evidence="1" id="KW-0812">Transmembrane</keyword>
<organism evidence="2 3">
    <name type="scientific">Thomasclavelia cocleata</name>
    <dbReference type="NCBI Taxonomy" id="69824"/>
    <lineage>
        <taxon>Bacteria</taxon>
        <taxon>Bacillati</taxon>
        <taxon>Bacillota</taxon>
        <taxon>Erysipelotrichia</taxon>
        <taxon>Erysipelotrichales</taxon>
        <taxon>Coprobacillaceae</taxon>
        <taxon>Thomasclavelia</taxon>
    </lineage>
</organism>
<dbReference type="AlphaFoldDB" id="A0A1I0E127"/>
<feature type="transmembrane region" description="Helical" evidence="1">
    <location>
        <begin position="308"/>
        <end position="327"/>
    </location>
</feature>
<keyword evidence="1" id="KW-1133">Transmembrane helix</keyword>
<evidence type="ECO:0000313" key="3">
    <source>
        <dbReference type="Proteomes" id="UP000198558"/>
    </source>
</evidence>
<feature type="transmembrane region" description="Helical" evidence="1">
    <location>
        <begin position="620"/>
        <end position="637"/>
    </location>
</feature>
<dbReference type="InterPro" id="IPR006541">
    <property type="entry name" value="Bacteriocin_ass"/>
</dbReference>